<dbReference type="AlphaFoldDB" id="A0A839AKV9"/>
<feature type="chain" id="PRO_5032953438" evidence="1">
    <location>
        <begin position="19"/>
        <end position="132"/>
    </location>
</feature>
<proteinExistence type="predicted"/>
<protein>
    <submittedName>
        <fullName evidence="2">Uncharacterized protein</fullName>
    </submittedName>
</protein>
<comment type="caution">
    <text evidence="2">The sequence shown here is derived from an EMBL/GenBank/DDBJ whole genome shotgun (WGS) entry which is preliminary data.</text>
</comment>
<dbReference type="RefSeq" id="WP_182123563.1">
    <property type="nucleotide sequence ID" value="NZ_JACGLS010000001.1"/>
</dbReference>
<organism evidence="2 3">
    <name type="scientific">Tenacibaculum pelagium</name>
    <dbReference type="NCBI Taxonomy" id="2759527"/>
    <lineage>
        <taxon>Bacteria</taxon>
        <taxon>Pseudomonadati</taxon>
        <taxon>Bacteroidota</taxon>
        <taxon>Flavobacteriia</taxon>
        <taxon>Flavobacteriales</taxon>
        <taxon>Flavobacteriaceae</taxon>
        <taxon>Tenacibaculum</taxon>
    </lineage>
</organism>
<feature type="signal peptide" evidence="1">
    <location>
        <begin position="1"/>
        <end position="18"/>
    </location>
</feature>
<accession>A0A839AKV9</accession>
<sequence length="132" mass="15650">MKKIIILLILATCGVSYAQKTNIKTNKIKEKYKNLFYKNPKKYNNQEQIFKVDKIVFSTSYKGSKLKSIYQISIHGKVNNNDERVLHNAKSIDELKYYKSILKGKYKKILFIEYDYFVSNKKYHDTSITVEF</sequence>
<keyword evidence="1" id="KW-0732">Signal</keyword>
<name>A0A839AKV9_9FLAO</name>
<keyword evidence="3" id="KW-1185">Reference proteome</keyword>
<dbReference type="Proteomes" id="UP000563906">
    <property type="component" value="Unassembled WGS sequence"/>
</dbReference>
<dbReference type="EMBL" id="JACGLS010000001">
    <property type="protein sequence ID" value="MBA6155048.1"/>
    <property type="molecule type" value="Genomic_DNA"/>
</dbReference>
<gene>
    <name evidence="2" type="ORF">H3Z83_00720</name>
</gene>
<evidence type="ECO:0000313" key="3">
    <source>
        <dbReference type="Proteomes" id="UP000563906"/>
    </source>
</evidence>
<evidence type="ECO:0000256" key="1">
    <source>
        <dbReference type="SAM" id="SignalP"/>
    </source>
</evidence>
<evidence type="ECO:0000313" key="2">
    <source>
        <dbReference type="EMBL" id="MBA6155048.1"/>
    </source>
</evidence>
<reference evidence="2 3" key="1">
    <citation type="submission" date="2020-07" db="EMBL/GenBank/DDBJ databases">
        <title>Bacterium isolated from marine sediment.</title>
        <authorList>
            <person name="Shang D."/>
            <person name="Du Z.-J."/>
        </authorList>
    </citation>
    <scope>NUCLEOTIDE SEQUENCE [LARGE SCALE GENOMIC DNA]</scope>
    <source>
        <strain evidence="2 3">S7007</strain>
    </source>
</reference>